<organism evidence="6 7">
    <name type="scientific">Pseudohalioglobus lutimaris</name>
    <dbReference type="NCBI Taxonomy" id="1737061"/>
    <lineage>
        <taxon>Bacteria</taxon>
        <taxon>Pseudomonadati</taxon>
        <taxon>Pseudomonadota</taxon>
        <taxon>Gammaproteobacteria</taxon>
        <taxon>Cellvibrionales</taxon>
        <taxon>Halieaceae</taxon>
        <taxon>Pseudohalioglobus</taxon>
    </lineage>
</organism>
<dbReference type="InterPro" id="IPR002657">
    <property type="entry name" value="BilAc:Na_symport/Acr3"/>
</dbReference>
<accession>A0A2N5X878</accession>
<evidence type="ECO:0000256" key="2">
    <source>
        <dbReference type="ARBA" id="ARBA00022692"/>
    </source>
</evidence>
<dbReference type="RefSeq" id="WP_101516986.1">
    <property type="nucleotide sequence ID" value="NZ_PKUS01000001.1"/>
</dbReference>
<dbReference type="EMBL" id="PKUS01000001">
    <property type="protein sequence ID" value="PLW70691.1"/>
    <property type="molecule type" value="Genomic_DNA"/>
</dbReference>
<evidence type="ECO:0000256" key="5">
    <source>
        <dbReference type="SAM" id="Phobius"/>
    </source>
</evidence>
<evidence type="ECO:0000313" key="6">
    <source>
        <dbReference type="EMBL" id="PLW70691.1"/>
    </source>
</evidence>
<name>A0A2N5X878_9GAMM</name>
<feature type="transmembrane region" description="Helical" evidence="5">
    <location>
        <begin position="242"/>
        <end position="261"/>
    </location>
</feature>
<feature type="transmembrane region" description="Helical" evidence="5">
    <location>
        <begin position="267"/>
        <end position="288"/>
    </location>
</feature>
<feature type="transmembrane region" description="Helical" evidence="5">
    <location>
        <begin position="139"/>
        <end position="159"/>
    </location>
</feature>
<dbReference type="OrthoDB" id="9806785at2"/>
<evidence type="ECO:0000256" key="4">
    <source>
        <dbReference type="ARBA" id="ARBA00023136"/>
    </source>
</evidence>
<keyword evidence="3 5" id="KW-1133">Transmembrane helix</keyword>
<dbReference type="Proteomes" id="UP000235005">
    <property type="component" value="Unassembled WGS sequence"/>
</dbReference>
<feature type="transmembrane region" description="Helical" evidence="5">
    <location>
        <begin position="171"/>
        <end position="191"/>
    </location>
</feature>
<gene>
    <name evidence="6" type="ORF">C0039_00730</name>
</gene>
<sequence length="300" mass="31496">MGQFYVQYEYWFAAVQLVLAMLGMGATLTGKDFRDVVSEPLAVTVGTLVQLLAVPVTAFAFLRFAGVHEGVAVGIALIAAIPGGTTSNIFTFLARGNAALSISITGITTLACLVSTPFILSVLVSQYLPVGFTMPTGQIIREIAFTLLLPLAAGMTYLYMYPGSAATLSRWSIRGSLVGILLIVVGSASAGRLDAGAFGADNMLMVALFAVLLAVMGYLVPRVLGLSRVDATAIEFEVVVRNVNLGVLIKAALFPAAVSATAALGDLVLFTLLLYGALQLLVSAPLILMKRKHSSTAVYR</sequence>
<evidence type="ECO:0000256" key="1">
    <source>
        <dbReference type="ARBA" id="ARBA00004141"/>
    </source>
</evidence>
<dbReference type="PANTHER" id="PTHR10361:SF28">
    <property type="entry name" value="P3 PROTEIN-RELATED"/>
    <property type="match status" value="1"/>
</dbReference>
<feature type="transmembrane region" description="Helical" evidence="5">
    <location>
        <begin position="203"/>
        <end position="221"/>
    </location>
</feature>
<evidence type="ECO:0000313" key="7">
    <source>
        <dbReference type="Proteomes" id="UP000235005"/>
    </source>
</evidence>
<dbReference type="AlphaFoldDB" id="A0A2N5X878"/>
<keyword evidence="7" id="KW-1185">Reference proteome</keyword>
<dbReference type="PANTHER" id="PTHR10361">
    <property type="entry name" value="SODIUM-BILE ACID COTRANSPORTER"/>
    <property type="match status" value="1"/>
</dbReference>
<dbReference type="Pfam" id="PF01758">
    <property type="entry name" value="SBF"/>
    <property type="match status" value="1"/>
</dbReference>
<dbReference type="GO" id="GO:0016020">
    <property type="term" value="C:membrane"/>
    <property type="evidence" value="ECO:0007669"/>
    <property type="project" value="UniProtKB-SubCell"/>
</dbReference>
<comment type="caution">
    <text evidence="6">The sequence shown here is derived from an EMBL/GenBank/DDBJ whole genome shotgun (WGS) entry which is preliminary data.</text>
</comment>
<feature type="transmembrane region" description="Helical" evidence="5">
    <location>
        <begin position="106"/>
        <end position="127"/>
    </location>
</feature>
<feature type="transmembrane region" description="Helical" evidence="5">
    <location>
        <begin position="12"/>
        <end position="29"/>
    </location>
</feature>
<reference evidence="6 7" key="1">
    <citation type="submission" date="2018-01" db="EMBL/GenBank/DDBJ databases">
        <title>The draft genome sequence of Halioglobus lutimaris HF004.</title>
        <authorList>
            <person name="Du Z.-J."/>
            <person name="Shi M.-J."/>
        </authorList>
    </citation>
    <scope>NUCLEOTIDE SEQUENCE [LARGE SCALE GENOMIC DNA]</scope>
    <source>
        <strain evidence="6 7">HF004</strain>
    </source>
</reference>
<proteinExistence type="predicted"/>
<dbReference type="InterPro" id="IPR004710">
    <property type="entry name" value="Bilac:Na_transpt"/>
</dbReference>
<evidence type="ECO:0008006" key="8">
    <source>
        <dbReference type="Google" id="ProtNLM"/>
    </source>
</evidence>
<comment type="subcellular location">
    <subcellularLocation>
        <location evidence="1">Membrane</location>
        <topology evidence="1">Multi-pass membrane protein</topology>
    </subcellularLocation>
</comment>
<evidence type="ECO:0000256" key="3">
    <source>
        <dbReference type="ARBA" id="ARBA00022989"/>
    </source>
</evidence>
<keyword evidence="2 5" id="KW-0812">Transmembrane</keyword>
<dbReference type="InterPro" id="IPR038770">
    <property type="entry name" value="Na+/solute_symporter_sf"/>
</dbReference>
<protein>
    <recommendedName>
        <fullName evidence="8">Bile acid:sodium symporter family protein</fullName>
    </recommendedName>
</protein>
<feature type="transmembrane region" description="Helical" evidence="5">
    <location>
        <begin position="41"/>
        <end position="65"/>
    </location>
</feature>
<dbReference type="Gene3D" id="1.20.1530.20">
    <property type="match status" value="1"/>
</dbReference>
<feature type="transmembrane region" description="Helical" evidence="5">
    <location>
        <begin position="71"/>
        <end position="94"/>
    </location>
</feature>
<keyword evidence="4 5" id="KW-0472">Membrane</keyword>